<comment type="caution">
    <text evidence="1">The sequence shown here is derived from an EMBL/GenBank/DDBJ whole genome shotgun (WGS) entry which is preliminary data.</text>
</comment>
<dbReference type="AlphaFoldDB" id="A0A9N9UW19"/>
<evidence type="ECO:0000313" key="2">
    <source>
        <dbReference type="Proteomes" id="UP000754883"/>
    </source>
</evidence>
<gene>
    <name evidence="1" type="ORF">CBYS24578_00002194</name>
</gene>
<reference evidence="2" key="1">
    <citation type="submission" date="2019-06" db="EMBL/GenBank/DDBJ databases">
        <authorList>
            <person name="Broberg M."/>
        </authorList>
    </citation>
    <scope>NUCLEOTIDE SEQUENCE [LARGE SCALE GENOMIC DNA]</scope>
</reference>
<dbReference type="Proteomes" id="UP000754883">
    <property type="component" value="Unassembled WGS sequence"/>
</dbReference>
<evidence type="ECO:0000313" key="1">
    <source>
        <dbReference type="EMBL" id="CAG9998945.1"/>
    </source>
</evidence>
<sequence length="69" mass="7211">MPVFDRVEGLAVNVVLATSFGKVSMQGFEMKAEPGVEQAIGQVVKVAGSRHRSGLSRVAGLDMAPKPAT</sequence>
<proteinExistence type="predicted"/>
<accession>A0A9N9UW19</accession>
<keyword evidence="2" id="KW-1185">Reference proteome</keyword>
<reference evidence="1 2" key="2">
    <citation type="submission" date="2021-10" db="EMBL/GenBank/DDBJ databases">
        <authorList>
            <person name="Piombo E."/>
        </authorList>
    </citation>
    <scope>NUCLEOTIDE SEQUENCE [LARGE SCALE GENOMIC DNA]</scope>
</reference>
<dbReference type="OrthoDB" id="5126237at2759"/>
<organism evidence="1 2">
    <name type="scientific">Clonostachys byssicola</name>
    <dbReference type="NCBI Taxonomy" id="160290"/>
    <lineage>
        <taxon>Eukaryota</taxon>
        <taxon>Fungi</taxon>
        <taxon>Dikarya</taxon>
        <taxon>Ascomycota</taxon>
        <taxon>Pezizomycotina</taxon>
        <taxon>Sordariomycetes</taxon>
        <taxon>Hypocreomycetidae</taxon>
        <taxon>Hypocreales</taxon>
        <taxon>Bionectriaceae</taxon>
        <taxon>Clonostachys</taxon>
    </lineage>
</organism>
<dbReference type="EMBL" id="CABFNO020001553">
    <property type="protein sequence ID" value="CAG9998945.1"/>
    <property type="molecule type" value="Genomic_DNA"/>
</dbReference>
<name>A0A9N9UW19_9HYPO</name>
<protein>
    <submittedName>
        <fullName evidence="1">Uncharacterized protein</fullName>
    </submittedName>
</protein>